<feature type="domain" description="Peptidase M10 metallopeptidase" evidence="5">
    <location>
        <begin position="435"/>
        <end position="496"/>
    </location>
</feature>
<dbReference type="NCBIfam" id="TIGR04183">
    <property type="entry name" value="Por_Secre_tail"/>
    <property type="match status" value="1"/>
</dbReference>
<comment type="caution">
    <text evidence="7">The sequence shown here is derived from an EMBL/GenBank/DDBJ whole genome shotgun (WGS) entry which is preliminary data.</text>
</comment>
<accession>A0ABR8JTN0</accession>
<keyword evidence="3" id="KW-0378">Hydrolase</keyword>
<reference evidence="7 8" key="1">
    <citation type="submission" date="2020-09" db="EMBL/GenBank/DDBJ databases">
        <authorList>
            <person name="Kim M.K."/>
        </authorList>
    </citation>
    <scope>NUCLEOTIDE SEQUENCE [LARGE SCALE GENOMIC DNA]</scope>
    <source>
        <strain evidence="7 8">BT189</strain>
    </source>
</reference>
<evidence type="ECO:0000259" key="5">
    <source>
        <dbReference type="Pfam" id="PF00413"/>
    </source>
</evidence>
<name>A0ABR8JTN0_9BACT</name>
<sequence length="710" mass="75535">MLVSLPFFRGAGLCLALVLSLEWLGVGAARAQAPAPDLHCLMLPLAPEQRARQSELVVEAQVLDAQSFWDAPHTRLFTRHRLRVFSLLKGQAADTAGLVLITEGGRLGLDQQVLTNTLRLTPGQQGILFLQRAPWAGLGVAGRAFTTYGSEQGFIAFNAEEQTAAEPFRAYPALDAAFFAEMTRYTGQKRLVLQARPVAAPRSVPARRTTAATIASFSPLSLPAGAGAVLSIVGDGFGNSRGTGFVEFRNADDGGATRVKARDADYVSWSNTLIQVKVPSAANGGSPVSNGHPAGSGTIRVTTADQSSVESTRTLTVIYALSNVESTDGTLLQRPNHVVLNARGGISFRFGPNFVANAAVSAAWQRALATWRCQTGMNWDVDAPATTNSVAEDGQNVVAFDAGAELPTSVLGRTSSYYRGCYAPNGEVVFWVKEIDMQFDDGANFQFGPAPPIGSLRQIDFESVAVHELGHAHQLNHLNLPGAIMHYAVSFGQLSRSLNPASDVAGGRQVLRVRSFRPLGCGGPALLPAPLTGFAAQYAAGTGVTLTWATRDECFLSGFVVERSTSGDTTAWERLGTVANRAPGGPYQFVDASVPSGLLYYRLRLQRPDGTLDNAPVILLSTDGANASVSVFPNPVTGDQLRVQYPAAADGVVTFRVFDRVGRRVRTSVLSLSAGLNVVPLTITGLAPGLYVLLWQDAQGKTGTSKFVRY</sequence>
<feature type="domain" description="IPT/TIG" evidence="6">
    <location>
        <begin position="213"/>
        <end position="289"/>
    </location>
</feature>
<dbReference type="Gene3D" id="2.60.40.10">
    <property type="entry name" value="Immunoglobulins"/>
    <property type="match status" value="1"/>
</dbReference>
<dbReference type="EMBL" id="JACXAC010000004">
    <property type="protein sequence ID" value="MBD2723218.1"/>
    <property type="molecule type" value="Genomic_DNA"/>
</dbReference>
<dbReference type="InterPro" id="IPR024079">
    <property type="entry name" value="MetalloPept_cat_dom_sf"/>
</dbReference>
<keyword evidence="2" id="KW-0479">Metal-binding</keyword>
<evidence type="ECO:0000313" key="8">
    <source>
        <dbReference type="Proteomes" id="UP000606003"/>
    </source>
</evidence>
<dbReference type="Pfam" id="PF01833">
    <property type="entry name" value="TIG"/>
    <property type="match status" value="1"/>
</dbReference>
<dbReference type="GO" id="GO:0008237">
    <property type="term" value="F:metallopeptidase activity"/>
    <property type="evidence" value="ECO:0007669"/>
    <property type="project" value="UniProtKB-KW"/>
</dbReference>
<dbReference type="SUPFAM" id="SSF55486">
    <property type="entry name" value="Metalloproteases ('zincins'), catalytic domain"/>
    <property type="match status" value="1"/>
</dbReference>
<keyword evidence="7" id="KW-0482">Metalloprotease</keyword>
<proteinExistence type="predicted"/>
<keyword evidence="8" id="KW-1185">Reference proteome</keyword>
<keyword evidence="4" id="KW-0862">Zinc</keyword>
<dbReference type="InterPro" id="IPR026444">
    <property type="entry name" value="Secre_tail"/>
</dbReference>
<evidence type="ECO:0000256" key="1">
    <source>
        <dbReference type="ARBA" id="ARBA00022670"/>
    </source>
</evidence>
<dbReference type="Gene3D" id="3.40.390.10">
    <property type="entry name" value="Collagenase (Catalytic Domain)"/>
    <property type="match status" value="1"/>
</dbReference>
<dbReference type="RefSeq" id="WP_190925622.1">
    <property type="nucleotide sequence ID" value="NZ_JACXAC010000004.1"/>
</dbReference>
<gene>
    <name evidence="7" type="ORF">IC234_13880</name>
</gene>
<organism evidence="7 8">
    <name type="scientific">Hymenobacter armeniacus</name>
    <dbReference type="NCBI Taxonomy" id="2771358"/>
    <lineage>
        <taxon>Bacteria</taxon>
        <taxon>Pseudomonadati</taxon>
        <taxon>Bacteroidota</taxon>
        <taxon>Cytophagia</taxon>
        <taxon>Cytophagales</taxon>
        <taxon>Hymenobacteraceae</taxon>
        <taxon>Hymenobacter</taxon>
    </lineage>
</organism>
<dbReference type="InterPro" id="IPR014756">
    <property type="entry name" value="Ig_E-set"/>
</dbReference>
<dbReference type="InterPro" id="IPR002909">
    <property type="entry name" value="IPT_dom"/>
</dbReference>
<protein>
    <submittedName>
        <fullName evidence="7">Matrixin family metalloprotease</fullName>
    </submittedName>
</protein>
<evidence type="ECO:0000259" key="6">
    <source>
        <dbReference type="Pfam" id="PF01833"/>
    </source>
</evidence>
<evidence type="ECO:0000256" key="2">
    <source>
        <dbReference type="ARBA" id="ARBA00022723"/>
    </source>
</evidence>
<dbReference type="SUPFAM" id="SSF81296">
    <property type="entry name" value="E set domains"/>
    <property type="match status" value="1"/>
</dbReference>
<keyword evidence="1" id="KW-0645">Protease</keyword>
<dbReference type="InterPro" id="IPR001818">
    <property type="entry name" value="Pept_M10_metallopeptidase"/>
</dbReference>
<evidence type="ECO:0000313" key="7">
    <source>
        <dbReference type="EMBL" id="MBD2723218.1"/>
    </source>
</evidence>
<dbReference type="InterPro" id="IPR013783">
    <property type="entry name" value="Ig-like_fold"/>
</dbReference>
<evidence type="ECO:0000256" key="3">
    <source>
        <dbReference type="ARBA" id="ARBA00022801"/>
    </source>
</evidence>
<evidence type="ECO:0000256" key="4">
    <source>
        <dbReference type="ARBA" id="ARBA00022833"/>
    </source>
</evidence>
<dbReference type="Pfam" id="PF00413">
    <property type="entry name" value="Peptidase_M10"/>
    <property type="match status" value="1"/>
</dbReference>
<dbReference type="Proteomes" id="UP000606003">
    <property type="component" value="Unassembled WGS sequence"/>
</dbReference>